<evidence type="ECO:0000313" key="4">
    <source>
        <dbReference type="EMBL" id="MDQ0443437.1"/>
    </source>
</evidence>
<feature type="compositionally biased region" description="Polar residues" evidence="2">
    <location>
        <begin position="20"/>
        <end position="42"/>
    </location>
</feature>
<keyword evidence="1" id="KW-0378">Hydrolase</keyword>
<dbReference type="EMBL" id="JAUSVV010000006">
    <property type="protein sequence ID" value="MDQ0443437.1"/>
    <property type="molecule type" value="Genomic_DNA"/>
</dbReference>
<gene>
    <name evidence="4" type="ORF">QO016_002940</name>
</gene>
<sequence length="297" mass="31700">MSETDHRPVARGTETAPAASGSTPPGTWETLNRSQRDSAYNNSGAVADGARIVEGWTRDSAKLRERFSGTVDLPYGPKPRNKWDLFPASDPSSPCCVHIHGGYWQTRSREDFACVMEGVLAAGFSAAMQGYTLAPDATLTEIVAEVRQALDWLAAEGPSRGIAGPVILTGWSAGGHLCAMALDHASVRAGLAISGIYELGPLRDTYLNDKLHLTDEEVATLSPMRLPPVDKPLALAYGAGELPRLTENSRAFHAFRAAHHGAGALIPVPHANHFTVYDELRSKDGILAQAVVALARA</sequence>
<dbReference type="PANTHER" id="PTHR48081">
    <property type="entry name" value="AB HYDROLASE SUPERFAMILY PROTEIN C4A8.06C"/>
    <property type="match status" value="1"/>
</dbReference>
<dbReference type="InterPro" id="IPR049492">
    <property type="entry name" value="BD-FAE-like_dom"/>
</dbReference>
<evidence type="ECO:0000256" key="1">
    <source>
        <dbReference type="ARBA" id="ARBA00022801"/>
    </source>
</evidence>
<accession>A0ABU0HM73</accession>
<dbReference type="Gene3D" id="3.40.50.1820">
    <property type="entry name" value="alpha/beta hydrolase"/>
    <property type="match status" value="1"/>
</dbReference>
<comment type="caution">
    <text evidence="4">The sequence shown here is derived from an EMBL/GenBank/DDBJ whole genome shotgun (WGS) entry which is preliminary data.</text>
</comment>
<evidence type="ECO:0000259" key="3">
    <source>
        <dbReference type="Pfam" id="PF20434"/>
    </source>
</evidence>
<feature type="domain" description="BD-FAE-like" evidence="3">
    <location>
        <begin position="90"/>
        <end position="181"/>
    </location>
</feature>
<protein>
    <submittedName>
        <fullName evidence="4">Acetyl esterase/lipase</fullName>
    </submittedName>
</protein>
<proteinExistence type="predicted"/>
<dbReference type="Pfam" id="PF20434">
    <property type="entry name" value="BD-FAE"/>
    <property type="match status" value="1"/>
</dbReference>
<keyword evidence="5" id="KW-1185">Reference proteome</keyword>
<name>A0ABU0HM73_9HYPH</name>
<dbReference type="InterPro" id="IPR029058">
    <property type="entry name" value="AB_hydrolase_fold"/>
</dbReference>
<reference evidence="4 5" key="1">
    <citation type="submission" date="2023-07" db="EMBL/GenBank/DDBJ databases">
        <title>Genomic Encyclopedia of Type Strains, Phase IV (KMG-IV): sequencing the most valuable type-strain genomes for metagenomic binning, comparative biology and taxonomic classification.</title>
        <authorList>
            <person name="Goeker M."/>
        </authorList>
    </citation>
    <scope>NUCLEOTIDE SEQUENCE [LARGE SCALE GENOMIC DNA]</scope>
    <source>
        <strain evidence="4 5">DSM 19562</strain>
    </source>
</reference>
<organism evidence="4 5">
    <name type="scientific">Methylobacterium persicinum</name>
    <dbReference type="NCBI Taxonomy" id="374426"/>
    <lineage>
        <taxon>Bacteria</taxon>
        <taxon>Pseudomonadati</taxon>
        <taxon>Pseudomonadota</taxon>
        <taxon>Alphaproteobacteria</taxon>
        <taxon>Hyphomicrobiales</taxon>
        <taxon>Methylobacteriaceae</taxon>
        <taxon>Methylobacterium</taxon>
    </lineage>
</organism>
<dbReference type="PANTHER" id="PTHR48081:SF33">
    <property type="entry name" value="KYNURENINE FORMAMIDASE"/>
    <property type="match status" value="1"/>
</dbReference>
<dbReference type="SUPFAM" id="SSF53474">
    <property type="entry name" value="alpha/beta-Hydrolases"/>
    <property type="match status" value="1"/>
</dbReference>
<dbReference type="RefSeq" id="WP_238249478.1">
    <property type="nucleotide sequence ID" value="NZ_BPQX01000031.1"/>
</dbReference>
<dbReference type="Proteomes" id="UP001236369">
    <property type="component" value="Unassembled WGS sequence"/>
</dbReference>
<dbReference type="InterPro" id="IPR050300">
    <property type="entry name" value="GDXG_lipolytic_enzyme"/>
</dbReference>
<feature type="region of interest" description="Disordered" evidence="2">
    <location>
        <begin position="1"/>
        <end position="42"/>
    </location>
</feature>
<evidence type="ECO:0000313" key="5">
    <source>
        <dbReference type="Proteomes" id="UP001236369"/>
    </source>
</evidence>
<evidence type="ECO:0000256" key="2">
    <source>
        <dbReference type="SAM" id="MobiDB-lite"/>
    </source>
</evidence>